<gene>
    <name evidence="1" type="ORF">SAMN05421872_101709</name>
</gene>
<organism evidence="1 2">
    <name type="scientific">Nocardioides lianchengensis</name>
    <dbReference type="NCBI Taxonomy" id="1045774"/>
    <lineage>
        <taxon>Bacteria</taxon>
        <taxon>Bacillati</taxon>
        <taxon>Actinomycetota</taxon>
        <taxon>Actinomycetes</taxon>
        <taxon>Propionibacteriales</taxon>
        <taxon>Nocardioidaceae</taxon>
        <taxon>Nocardioides</taxon>
    </lineage>
</organism>
<name>A0A1G6K6U6_9ACTN</name>
<dbReference type="RefSeq" id="WP_170866923.1">
    <property type="nucleotide sequence ID" value="NZ_FMZM01000001.1"/>
</dbReference>
<dbReference type="Proteomes" id="UP000199034">
    <property type="component" value="Unassembled WGS sequence"/>
</dbReference>
<sequence length="56" mass="6585">MRTCDFCGRRESEDDDPATALTWTTAVERGRTRTFCPTCSREHLRSMEGKLDSEWW</sequence>
<evidence type="ECO:0000313" key="2">
    <source>
        <dbReference type="Proteomes" id="UP000199034"/>
    </source>
</evidence>
<dbReference type="AlphaFoldDB" id="A0A1G6K6U6"/>
<protein>
    <recommendedName>
        <fullName evidence="3">Small CPxCG-related zinc finger protein</fullName>
    </recommendedName>
</protein>
<evidence type="ECO:0008006" key="3">
    <source>
        <dbReference type="Google" id="ProtNLM"/>
    </source>
</evidence>
<reference evidence="1 2" key="1">
    <citation type="submission" date="2016-10" db="EMBL/GenBank/DDBJ databases">
        <authorList>
            <person name="de Groot N.N."/>
        </authorList>
    </citation>
    <scope>NUCLEOTIDE SEQUENCE [LARGE SCALE GENOMIC DNA]</scope>
    <source>
        <strain evidence="1 2">CGMCC 4.6858</strain>
    </source>
</reference>
<evidence type="ECO:0000313" key="1">
    <source>
        <dbReference type="EMBL" id="SDC26759.1"/>
    </source>
</evidence>
<dbReference type="EMBL" id="FMZM01000001">
    <property type="protein sequence ID" value="SDC26759.1"/>
    <property type="molecule type" value="Genomic_DNA"/>
</dbReference>
<proteinExistence type="predicted"/>
<accession>A0A1G6K6U6</accession>
<dbReference type="STRING" id="1045774.SAMN05421872_101709"/>
<keyword evidence="2" id="KW-1185">Reference proteome</keyword>